<organism evidence="2">
    <name type="scientific">marine sediment metagenome</name>
    <dbReference type="NCBI Taxonomy" id="412755"/>
    <lineage>
        <taxon>unclassified sequences</taxon>
        <taxon>metagenomes</taxon>
        <taxon>ecological metagenomes</taxon>
    </lineage>
</organism>
<dbReference type="AlphaFoldDB" id="A0A0F9HYR9"/>
<protein>
    <recommendedName>
        <fullName evidence="1">NAD-dependent epimerase/dehydratase domain-containing protein</fullName>
    </recommendedName>
</protein>
<evidence type="ECO:0000313" key="2">
    <source>
        <dbReference type="EMBL" id="KKM20317.1"/>
    </source>
</evidence>
<dbReference type="PANTHER" id="PTHR43238:SF1">
    <property type="entry name" value="GDP-L-FUCOSE SYNTHASE"/>
    <property type="match status" value="1"/>
</dbReference>
<dbReference type="Gene3D" id="3.90.25.10">
    <property type="entry name" value="UDP-galactose 4-epimerase, domain 1"/>
    <property type="match status" value="1"/>
</dbReference>
<dbReference type="InterPro" id="IPR036291">
    <property type="entry name" value="NAD(P)-bd_dom_sf"/>
</dbReference>
<dbReference type="PANTHER" id="PTHR43238">
    <property type="entry name" value="GDP-L-FUCOSE SYNTHASE"/>
    <property type="match status" value="1"/>
</dbReference>
<dbReference type="GO" id="GO:0050577">
    <property type="term" value="F:GDP-L-fucose synthase activity"/>
    <property type="evidence" value="ECO:0007669"/>
    <property type="project" value="TreeGrafter"/>
</dbReference>
<dbReference type="InterPro" id="IPR001509">
    <property type="entry name" value="Epimerase_deHydtase"/>
</dbReference>
<dbReference type="EMBL" id="LAZR01013792">
    <property type="protein sequence ID" value="KKM20317.1"/>
    <property type="molecule type" value="Genomic_DNA"/>
</dbReference>
<accession>A0A0F9HYR9</accession>
<dbReference type="Gene3D" id="3.40.50.720">
    <property type="entry name" value="NAD(P)-binding Rossmann-like Domain"/>
    <property type="match status" value="1"/>
</dbReference>
<dbReference type="SUPFAM" id="SSF51735">
    <property type="entry name" value="NAD(P)-binding Rossmann-fold domains"/>
    <property type="match status" value="1"/>
</dbReference>
<comment type="caution">
    <text evidence="2">The sequence shown here is derived from an EMBL/GenBank/DDBJ whole genome shotgun (WGS) entry which is preliminary data.</text>
</comment>
<sequence>MFKNKNCLVTGGTGMIGRQVVKKLCDMGARVKIASMDNLKVDSRADHNIVDLTLLKNCLQITQNMDYVFHLAGVKGSPKVTAEQPSSFFVPMLMFNTNVLEACRINSVERVVYTSSIGAYAPARILSEDTAYDGSPMDTYPGWAKRMGELQIQTYEIQYGLKNFSVVRIGTTYGPGDNFDPANAMVIPSLMAKIMRGDDPVEIWGDGSAVRDFAYSGDIADGIIQVLIANIGSQVVNLGGGQGYSIKQLVGGLHSFLVFNSAFDPTKPTGVKERILSIELAKKLIGYEPQTSLIVGLVETWEWYSLNREEYKLRKNYFNGSMRH</sequence>
<evidence type="ECO:0000259" key="1">
    <source>
        <dbReference type="Pfam" id="PF01370"/>
    </source>
</evidence>
<feature type="domain" description="NAD-dependent epimerase/dehydratase" evidence="1">
    <location>
        <begin position="8"/>
        <end position="239"/>
    </location>
</feature>
<name>A0A0F9HYR9_9ZZZZ</name>
<dbReference type="Pfam" id="PF01370">
    <property type="entry name" value="Epimerase"/>
    <property type="match status" value="1"/>
</dbReference>
<proteinExistence type="predicted"/>
<reference evidence="2" key="1">
    <citation type="journal article" date="2015" name="Nature">
        <title>Complex archaea that bridge the gap between prokaryotes and eukaryotes.</title>
        <authorList>
            <person name="Spang A."/>
            <person name="Saw J.H."/>
            <person name="Jorgensen S.L."/>
            <person name="Zaremba-Niedzwiedzka K."/>
            <person name="Martijn J."/>
            <person name="Lind A.E."/>
            <person name="van Eijk R."/>
            <person name="Schleper C."/>
            <person name="Guy L."/>
            <person name="Ettema T.J."/>
        </authorList>
    </citation>
    <scope>NUCLEOTIDE SEQUENCE</scope>
</reference>
<gene>
    <name evidence="2" type="ORF">LCGC14_1646720</name>
</gene>